<dbReference type="SUPFAM" id="SSF54909">
    <property type="entry name" value="Dimeric alpha+beta barrel"/>
    <property type="match status" value="1"/>
</dbReference>
<proteinExistence type="inferred from homology"/>
<organism evidence="3 4">
    <name type="scientific">Nocardioides marmorisolisilvae</name>
    <dbReference type="NCBI Taxonomy" id="1542737"/>
    <lineage>
        <taxon>Bacteria</taxon>
        <taxon>Bacillati</taxon>
        <taxon>Actinomycetota</taxon>
        <taxon>Actinomycetes</taxon>
        <taxon>Propionibacteriales</taxon>
        <taxon>Nocardioidaceae</taxon>
        <taxon>Nocardioides</taxon>
    </lineage>
</organism>
<dbReference type="Pfam" id="PF03795">
    <property type="entry name" value="YCII"/>
    <property type="match status" value="1"/>
</dbReference>
<evidence type="ECO:0000259" key="2">
    <source>
        <dbReference type="Pfam" id="PF03795"/>
    </source>
</evidence>
<gene>
    <name evidence="3" type="ORF">EFL95_00530</name>
</gene>
<accession>A0A3N0DZ78</accession>
<reference evidence="3 4" key="1">
    <citation type="submission" date="2018-11" db="EMBL/GenBank/DDBJ databases">
        <authorList>
            <person name="Li F."/>
        </authorList>
    </citation>
    <scope>NUCLEOTIDE SEQUENCE [LARGE SCALE GENOMIC DNA]</scope>
    <source>
        <strain evidence="3 4">KIS18-7</strain>
    </source>
</reference>
<evidence type="ECO:0000313" key="4">
    <source>
        <dbReference type="Proteomes" id="UP000277094"/>
    </source>
</evidence>
<dbReference type="Gene3D" id="3.30.70.1060">
    <property type="entry name" value="Dimeric alpha+beta barrel"/>
    <property type="match status" value="1"/>
</dbReference>
<dbReference type="InterPro" id="IPR011008">
    <property type="entry name" value="Dimeric_a/b-barrel"/>
</dbReference>
<dbReference type="OrthoDB" id="3212458at2"/>
<dbReference type="EMBL" id="RJSG01000001">
    <property type="protein sequence ID" value="RNL80910.1"/>
    <property type="molecule type" value="Genomic_DNA"/>
</dbReference>
<dbReference type="RefSeq" id="WP_123232117.1">
    <property type="nucleotide sequence ID" value="NZ_RJSG01000001.1"/>
</dbReference>
<dbReference type="PANTHER" id="PTHR35174">
    <property type="entry name" value="BLL7171 PROTEIN-RELATED"/>
    <property type="match status" value="1"/>
</dbReference>
<dbReference type="Proteomes" id="UP000277094">
    <property type="component" value="Unassembled WGS sequence"/>
</dbReference>
<comment type="caution">
    <text evidence="3">The sequence shown here is derived from an EMBL/GenBank/DDBJ whole genome shotgun (WGS) entry which is preliminary data.</text>
</comment>
<dbReference type="InterPro" id="IPR005545">
    <property type="entry name" value="YCII"/>
</dbReference>
<protein>
    <recommendedName>
        <fullName evidence="2">YCII-related domain-containing protein</fullName>
    </recommendedName>
</protein>
<name>A0A3N0DZ78_9ACTN</name>
<keyword evidence="4" id="KW-1185">Reference proteome</keyword>
<evidence type="ECO:0000256" key="1">
    <source>
        <dbReference type="ARBA" id="ARBA00007689"/>
    </source>
</evidence>
<feature type="domain" description="YCII-related" evidence="2">
    <location>
        <begin position="33"/>
        <end position="97"/>
    </location>
</feature>
<dbReference type="AlphaFoldDB" id="A0A3N0DZ78"/>
<sequence length="117" mass="12667">MPEYLIAFNQEWVPELTEDDLTEANRRLTPLLAEMEAAGVWVFGGGLEENAPVVGVDLVAGKPVVMDGPYAETKEHLGGFCVVRVEDQAAALHWAQKVAVACGWPQQVHLFGAPPEA</sequence>
<comment type="similarity">
    <text evidence="1">Belongs to the YciI family.</text>
</comment>
<evidence type="ECO:0000313" key="3">
    <source>
        <dbReference type="EMBL" id="RNL80910.1"/>
    </source>
</evidence>